<dbReference type="GO" id="GO:0005886">
    <property type="term" value="C:plasma membrane"/>
    <property type="evidence" value="ECO:0007669"/>
    <property type="project" value="UniProtKB-SubCell"/>
</dbReference>
<dbReference type="InterPro" id="IPR051449">
    <property type="entry name" value="ABC-2_transporter_component"/>
</dbReference>
<dbReference type="InterPro" id="IPR013525">
    <property type="entry name" value="ABC2_TM"/>
</dbReference>
<sequence>MRKIIILLQKEFIQIFRNKTILPIIFVLPIVQLLILANAATQEMKNIKLAIVDYDNSSESRSLVNLFDYSNFYTIVPTESATKKAIQLIDLGKADAALIIPNSFGEKLKKGVKVDVQLLLNGINITSASLTQKYTVGIVKKFSNQISLSFSNVPAVSQSVRHWYNPELNYKLYMVPGILVVLVTIVGMFLTAINIVREKELGTIEQVNVTPIKPYQFIIGKLLPFWIIALFELMIGLLIAKLVFNLSIVGSIPLLFGFAAIYLLVALGLGLILSTSASNQQQVMFMAFFFMIVFLMLSGLFTPVESMPKWAIIFNKINPLYYFMKVNRMLILKGSSFSHLWDSFLAISVMAVVVLSFAILRYNKKSA</sequence>
<dbReference type="RefSeq" id="WP_173074149.1">
    <property type="nucleotide sequence ID" value="NZ_CP041345.1"/>
</dbReference>
<evidence type="ECO:0000256" key="8">
    <source>
        <dbReference type="SAM" id="Phobius"/>
    </source>
</evidence>
<keyword evidence="5 8" id="KW-0812">Transmembrane</keyword>
<reference evidence="10 11" key="1">
    <citation type="submission" date="2019-07" db="EMBL/GenBank/DDBJ databases">
        <title>Thalassofilum flectens gen. nov., sp. nov., a novel moderate thermophilic anaerobe from a shallow sea hot spring in Kunashir Island (Russia), representing a new family in the order Bacteroidales, and proposal of Thalassofilacea fam. nov.</title>
        <authorList>
            <person name="Kochetkova T.V."/>
            <person name="Podosokorskaya O.A."/>
            <person name="Novikov A."/>
            <person name="Elcheninov A.G."/>
            <person name="Toshchakov S.V."/>
            <person name="Kublanov I.V."/>
        </authorList>
    </citation>
    <scope>NUCLEOTIDE SEQUENCE [LARGE SCALE GENOMIC DNA]</scope>
    <source>
        <strain evidence="10 11">38-H</strain>
    </source>
</reference>
<keyword evidence="6 8" id="KW-1133">Transmembrane helix</keyword>
<name>A0A7D4BBC0_9BACT</name>
<feature type="transmembrane region" description="Helical" evidence="8">
    <location>
        <begin position="252"/>
        <end position="273"/>
    </location>
</feature>
<evidence type="ECO:0000259" key="9">
    <source>
        <dbReference type="PROSITE" id="PS51012"/>
    </source>
</evidence>
<dbReference type="PANTHER" id="PTHR30294">
    <property type="entry name" value="MEMBRANE COMPONENT OF ABC TRANSPORTER YHHJ-RELATED"/>
    <property type="match status" value="1"/>
</dbReference>
<comment type="similarity">
    <text evidence="2">Belongs to the ABC-2 integral membrane protein family.</text>
</comment>
<evidence type="ECO:0000256" key="4">
    <source>
        <dbReference type="ARBA" id="ARBA00022475"/>
    </source>
</evidence>
<dbReference type="AlphaFoldDB" id="A0A7D4BBC0"/>
<accession>A0A7D4BBC0</accession>
<dbReference type="Gene3D" id="3.40.1710.10">
    <property type="entry name" value="abc type-2 transporter like domain"/>
    <property type="match status" value="1"/>
</dbReference>
<keyword evidence="7 8" id="KW-0472">Membrane</keyword>
<evidence type="ECO:0000256" key="6">
    <source>
        <dbReference type="ARBA" id="ARBA00022989"/>
    </source>
</evidence>
<keyword evidence="11" id="KW-1185">Reference proteome</keyword>
<organism evidence="10 11">
    <name type="scientific">Tenuifilum thalassicum</name>
    <dbReference type="NCBI Taxonomy" id="2590900"/>
    <lineage>
        <taxon>Bacteria</taxon>
        <taxon>Pseudomonadati</taxon>
        <taxon>Bacteroidota</taxon>
        <taxon>Bacteroidia</taxon>
        <taxon>Bacteroidales</taxon>
        <taxon>Tenuifilaceae</taxon>
        <taxon>Tenuifilum</taxon>
    </lineage>
</organism>
<dbReference type="KEGG" id="ttz:FHG85_06470"/>
<comment type="subcellular location">
    <subcellularLocation>
        <location evidence="1">Cell membrane</location>
        <topology evidence="1">Multi-pass membrane protein</topology>
    </subcellularLocation>
</comment>
<feature type="transmembrane region" description="Helical" evidence="8">
    <location>
        <begin position="173"/>
        <end position="196"/>
    </location>
</feature>
<feature type="transmembrane region" description="Helical" evidence="8">
    <location>
        <begin position="340"/>
        <end position="360"/>
    </location>
</feature>
<feature type="transmembrane region" description="Helical" evidence="8">
    <location>
        <begin position="217"/>
        <end position="240"/>
    </location>
</feature>
<dbReference type="Pfam" id="PF12698">
    <property type="entry name" value="ABC2_membrane_3"/>
    <property type="match status" value="1"/>
</dbReference>
<dbReference type="InterPro" id="IPR047817">
    <property type="entry name" value="ABC2_TM_bact-type"/>
</dbReference>
<proteinExistence type="inferred from homology"/>
<dbReference type="GO" id="GO:0140359">
    <property type="term" value="F:ABC-type transporter activity"/>
    <property type="evidence" value="ECO:0007669"/>
    <property type="project" value="InterPro"/>
</dbReference>
<dbReference type="PROSITE" id="PS51012">
    <property type="entry name" value="ABC_TM2"/>
    <property type="match status" value="1"/>
</dbReference>
<evidence type="ECO:0000256" key="5">
    <source>
        <dbReference type="ARBA" id="ARBA00022692"/>
    </source>
</evidence>
<keyword evidence="4" id="KW-1003">Cell membrane</keyword>
<evidence type="ECO:0000313" key="11">
    <source>
        <dbReference type="Proteomes" id="UP000500961"/>
    </source>
</evidence>
<dbReference type="PANTHER" id="PTHR30294:SF29">
    <property type="entry name" value="MULTIDRUG ABC TRANSPORTER PERMEASE YBHS-RELATED"/>
    <property type="match status" value="1"/>
</dbReference>
<evidence type="ECO:0000313" key="10">
    <source>
        <dbReference type="EMBL" id="QKG79920.1"/>
    </source>
</evidence>
<evidence type="ECO:0000256" key="3">
    <source>
        <dbReference type="ARBA" id="ARBA00022448"/>
    </source>
</evidence>
<feature type="transmembrane region" description="Helical" evidence="8">
    <location>
        <begin position="21"/>
        <end position="40"/>
    </location>
</feature>
<gene>
    <name evidence="10" type="ORF">FHG85_06470</name>
</gene>
<feature type="transmembrane region" description="Helical" evidence="8">
    <location>
        <begin position="285"/>
        <end position="304"/>
    </location>
</feature>
<dbReference type="Proteomes" id="UP000500961">
    <property type="component" value="Chromosome"/>
</dbReference>
<protein>
    <submittedName>
        <fullName evidence="10">ABC transporter permease</fullName>
    </submittedName>
</protein>
<feature type="domain" description="ABC transmembrane type-2" evidence="9">
    <location>
        <begin position="136"/>
        <end position="365"/>
    </location>
</feature>
<keyword evidence="3" id="KW-0813">Transport</keyword>
<dbReference type="EMBL" id="CP041345">
    <property type="protein sequence ID" value="QKG79920.1"/>
    <property type="molecule type" value="Genomic_DNA"/>
</dbReference>
<evidence type="ECO:0000256" key="7">
    <source>
        <dbReference type="ARBA" id="ARBA00023136"/>
    </source>
</evidence>
<evidence type="ECO:0000256" key="1">
    <source>
        <dbReference type="ARBA" id="ARBA00004651"/>
    </source>
</evidence>
<evidence type="ECO:0000256" key="2">
    <source>
        <dbReference type="ARBA" id="ARBA00007783"/>
    </source>
</evidence>